<feature type="chain" id="PRO_5047394269" evidence="3">
    <location>
        <begin position="21"/>
        <end position="590"/>
    </location>
</feature>
<evidence type="ECO:0000313" key="5">
    <source>
        <dbReference type="RefSeq" id="XP_006811182.1"/>
    </source>
</evidence>
<reference evidence="5" key="1">
    <citation type="submission" date="2025-08" db="UniProtKB">
        <authorList>
            <consortium name="RefSeq"/>
        </authorList>
    </citation>
    <scope>IDENTIFICATION</scope>
    <source>
        <tissue evidence="5">Testes</tissue>
    </source>
</reference>
<dbReference type="Proteomes" id="UP000694865">
    <property type="component" value="Unplaced"/>
</dbReference>
<protein>
    <submittedName>
        <fullName evidence="5">Uncharacterized protein LOC100378049</fullName>
    </submittedName>
</protein>
<feature type="transmembrane region" description="Helical" evidence="2">
    <location>
        <begin position="542"/>
        <end position="565"/>
    </location>
</feature>
<evidence type="ECO:0000313" key="4">
    <source>
        <dbReference type="Proteomes" id="UP000694865"/>
    </source>
</evidence>
<organism evidence="4 5">
    <name type="scientific">Saccoglossus kowalevskii</name>
    <name type="common">Acorn worm</name>
    <dbReference type="NCBI Taxonomy" id="10224"/>
    <lineage>
        <taxon>Eukaryota</taxon>
        <taxon>Metazoa</taxon>
        <taxon>Hemichordata</taxon>
        <taxon>Enteropneusta</taxon>
        <taxon>Harrimaniidae</taxon>
        <taxon>Saccoglossus</taxon>
    </lineage>
</organism>
<proteinExistence type="predicted"/>
<evidence type="ECO:0000256" key="1">
    <source>
        <dbReference type="SAM" id="MobiDB-lite"/>
    </source>
</evidence>
<gene>
    <name evidence="5" type="primary">LOC100378049</name>
</gene>
<evidence type="ECO:0000256" key="2">
    <source>
        <dbReference type="SAM" id="Phobius"/>
    </source>
</evidence>
<dbReference type="GeneID" id="100378049"/>
<keyword evidence="3" id="KW-0732">Signal</keyword>
<feature type="region of interest" description="Disordered" evidence="1">
    <location>
        <begin position="502"/>
        <end position="533"/>
    </location>
</feature>
<keyword evidence="2" id="KW-0472">Membrane</keyword>
<accession>A0ABM0LTU1</accession>
<keyword evidence="2" id="KW-1133">Transmembrane helix</keyword>
<feature type="signal peptide" evidence="3">
    <location>
        <begin position="1"/>
        <end position="20"/>
    </location>
</feature>
<keyword evidence="2" id="KW-0812">Transmembrane</keyword>
<feature type="compositionally biased region" description="Basic and acidic residues" evidence="1">
    <location>
        <begin position="524"/>
        <end position="533"/>
    </location>
</feature>
<evidence type="ECO:0000256" key="3">
    <source>
        <dbReference type="SAM" id="SignalP"/>
    </source>
</evidence>
<dbReference type="RefSeq" id="XP_006811182.1">
    <property type="nucleotide sequence ID" value="XM_006811119.1"/>
</dbReference>
<sequence length="590" mass="65108">MERTQMLCLVLVAFCNVAIGSYQPECQSLDEMISQLPSDIIGNGRMACNKTQECTGLSCDLAFSGADLYFTIALHQCRDPPSMDLNVRSSDGLMDFQRTVSHDDKFELTGIDNIPGLSNILMGMNVYIVTDFQKVDGGLLIGIKLQAGLSENIIVYDQPLIEDQLIPTPPCTARPNLDPRLKPAQCMHMDYLLSQLPDSNFTCVKNDNCMGINCSGIFDDSILVQNYIEIDNCDDPVSLSIFIRSDEINLNWQHKFIGSEITTIHDINYQVELFPVVIRLDVQMGSVDDGYMLTSLKYNGCLDVFSQLLCTEDNEVVILNNELLPVPPCYAGPSITLPPIPAKSNQPHFPTYPNPVPHADCAALDDMVRQLSSASTDGHVVQCYRNAQCTGINCTAAYMGQDYRFYIGFHHCQKPIEMVVAIESYSQDMHFYHVFTHGEVVPIDGLVENNLQVYLQVLMVKEDLDVIVSINMQLGSATSGEPKMILSVPLIENEVIPMPSCNGSIPRPTARPPHTRQPGTTKSYDGKTGKQEGGNKDNKINLTAVIVGVVVAVVIILVLIGAFFLTRRFKCIKSGGTTIILDSKTNSTII</sequence>
<name>A0ABM0LTU1_SACKO</name>
<keyword evidence="4" id="KW-1185">Reference proteome</keyword>